<name>A0AAJ5WG66_9PSED</name>
<gene>
    <name evidence="3" type="ORF">P0Y58_14835</name>
</gene>
<dbReference type="CDD" id="cd13641">
    <property type="entry name" value="PBP2_HisX_like"/>
    <property type="match status" value="1"/>
</dbReference>
<dbReference type="SUPFAM" id="SSF53850">
    <property type="entry name" value="Periplasmic binding protein-like II"/>
    <property type="match status" value="1"/>
</dbReference>
<feature type="signal peptide" evidence="1">
    <location>
        <begin position="1"/>
        <end position="26"/>
    </location>
</feature>
<reference evidence="3" key="1">
    <citation type="submission" date="2023-03" db="EMBL/GenBank/DDBJ databases">
        <title>Andean soil-derived lignocellulolytic bacterial consortium as a source of novel taxa and putative plastic-active enzymes.</title>
        <authorList>
            <person name="Diaz-Garcia L."/>
            <person name="Chuvochina M."/>
            <person name="Feuerriegel G."/>
            <person name="Bunk B."/>
            <person name="Sproer C."/>
            <person name="Streit W.R."/>
            <person name="Rodriguez L.M."/>
            <person name="Overmann J."/>
            <person name="Jimenez D.J."/>
        </authorList>
    </citation>
    <scope>NUCLEOTIDE SEQUENCE</scope>
    <source>
        <strain evidence="3">MAG 876</strain>
    </source>
</reference>
<keyword evidence="1" id="KW-0732">Signal</keyword>
<dbReference type="GO" id="GO:0022857">
    <property type="term" value="F:transmembrane transporter activity"/>
    <property type="evidence" value="ECO:0007669"/>
    <property type="project" value="InterPro"/>
</dbReference>
<dbReference type="InterPro" id="IPR007210">
    <property type="entry name" value="ABC_Gly_betaine_transp_sub-bd"/>
</dbReference>
<feature type="chain" id="PRO_5042556956" evidence="1">
    <location>
        <begin position="27"/>
        <end position="338"/>
    </location>
</feature>
<dbReference type="Gene3D" id="3.40.190.100">
    <property type="entry name" value="Glycine betaine-binding periplasmic protein, domain 2"/>
    <property type="match status" value="1"/>
</dbReference>
<sequence length="338" mass="37003">MKKLSTLLAGLLLAVGLASTDSAVSAEPRPPIHFGAIGWESGALTTEILRLIVERGYGYTTDTLPGSTVSMEVALARNDLQVIAEEWAGRSPAWVKAEQAGQVFALGDTVKHAEEGWWVPAYVIEGDAARNLKPLAPELRSVDDLKRYPQVFRDPESPDKGRFLNSPSGWTSETVNSQKLKAYGLNDLYINFRSGSGAAMDAEIGSAIRRGQPVLFYYWNPTPLMGRYKLIRLEEPPFDAQAWATLTDAGNPNPKGSRSLPAKLSIGVSKAFREGYPDLVAVFEQVDLPIDRLNRALADMSEKRTPPREAALAFLRSNHDVWKAWLPADVAAKVEGSL</sequence>
<dbReference type="GO" id="GO:0043190">
    <property type="term" value="C:ATP-binding cassette (ABC) transporter complex"/>
    <property type="evidence" value="ECO:0007669"/>
    <property type="project" value="InterPro"/>
</dbReference>
<evidence type="ECO:0000313" key="4">
    <source>
        <dbReference type="Proteomes" id="UP001216329"/>
    </source>
</evidence>
<evidence type="ECO:0000259" key="2">
    <source>
        <dbReference type="Pfam" id="PF04069"/>
    </source>
</evidence>
<proteinExistence type="predicted"/>
<accession>A0AAJ5WG66</accession>
<dbReference type="Gene3D" id="3.40.190.10">
    <property type="entry name" value="Periplasmic binding protein-like II"/>
    <property type="match status" value="1"/>
</dbReference>
<dbReference type="AlphaFoldDB" id="A0AAJ5WG66"/>
<evidence type="ECO:0000313" key="3">
    <source>
        <dbReference type="EMBL" id="WEK28185.1"/>
    </source>
</evidence>
<organism evidence="3 4">
    <name type="scientific">Candidatus Pseudomonas phytovorans</name>
    <dbReference type="NCBI Taxonomy" id="3121377"/>
    <lineage>
        <taxon>Bacteria</taxon>
        <taxon>Pseudomonadati</taxon>
        <taxon>Pseudomonadota</taxon>
        <taxon>Gammaproteobacteria</taxon>
        <taxon>Pseudomonadales</taxon>
        <taxon>Pseudomonadaceae</taxon>
        <taxon>Pseudomonas</taxon>
    </lineage>
</organism>
<dbReference type="Proteomes" id="UP001216329">
    <property type="component" value="Chromosome"/>
</dbReference>
<dbReference type="EMBL" id="CP119325">
    <property type="protein sequence ID" value="WEK28185.1"/>
    <property type="molecule type" value="Genomic_DNA"/>
</dbReference>
<dbReference type="Pfam" id="PF04069">
    <property type="entry name" value="OpuAC"/>
    <property type="match status" value="1"/>
</dbReference>
<protein>
    <submittedName>
        <fullName evidence="3">ABC transporter substrate-binding protein</fullName>
    </submittedName>
</protein>
<evidence type="ECO:0000256" key="1">
    <source>
        <dbReference type="SAM" id="SignalP"/>
    </source>
</evidence>
<feature type="domain" description="ABC-type glycine betaine transport system substrate-binding" evidence="2">
    <location>
        <begin position="31"/>
        <end position="316"/>
    </location>
</feature>